<dbReference type="PANTHER" id="PTHR33116">
    <property type="entry name" value="REVERSE TRANSCRIPTASE ZINC-BINDING DOMAIN-CONTAINING PROTEIN-RELATED-RELATED"/>
    <property type="match status" value="1"/>
</dbReference>
<dbReference type="GO" id="GO:0003964">
    <property type="term" value="F:RNA-directed DNA polymerase activity"/>
    <property type="evidence" value="ECO:0007669"/>
    <property type="project" value="UniProtKB-KW"/>
</dbReference>
<proteinExistence type="predicted"/>
<dbReference type="AlphaFoldDB" id="A0A6L2LCZ7"/>
<sequence>MESELGNIDKELDAGFIFDSHLARRLELKGLIHGIKAKEVADRVQKSKVRWAIEGDENSKFFHGIINEKRSQLAIRGIFVDGSWQTEPKVIKEAFLTHYEACFKKPISNGPKINYLFPNRLSHDQMLDLERVVSRDEIRSAVWNCGDNKSPGPDGYTFEFFKRYWRFIGNDFCEAVEQVVQAGMFKGIQINNSISLSHLFYADDALIIGEWSRDNLKGIINVLNCFFLASGLRINMHKSQLLGLGVPRSDIEAAAHSIGCSIMDNQFRYLSVMVGGNSTRHKFWADVVSKVKSHLSKWKTKTLSIGGRFTLLKSDKVLASKKKGGLGVSSYFALNRALLLKWIWRFVYQDESLWFQVMQAIHGPNIASHSDHLNSNWCSILRELKSLKDKGFDFLSLCSKRLGDGTKTSFWLDIWKGDIKLCDKFPRIYGLELDKTITVAAKMNFVMDSSFRRPVRRGLEAAQFNDLRSFTNDIILSNSIDRWICNIFGDVIFRVKDIRNRLDDLMLPSGVEATKWVKFVPIKINIFGWRARRDCLPTRANLIRRGVHLESATCSICDLYVEDTHHIMFQCSLAQSVFRRICRWWELDWQNWSSFSNWDERFSSIRLDPNNKKLLEGVFYVACWSIWAFRNRLLFGDKAPASQKLGH</sequence>
<dbReference type="EMBL" id="BKCJ010004206">
    <property type="protein sequence ID" value="GEU59636.1"/>
    <property type="molecule type" value="Genomic_DNA"/>
</dbReference>
<dbReference type="InterPro" id="IPR026960">
    <property type="entry name" value="RVT-Znf"/>
</dbReference>
<gene>
    <name evidence="2" type="ORF">Tci_031614</name>
</gene>
<name>A0A6L2LCZ7_TANCI</name>
<keyword evidence="2" id="KW-0695">RNA-directed DNA polymerase</keyword>
<dbReference type="Pfam" id="PF13966">
    <property type="entry name" value="zf-RVT"/>
    <property type="match status" value="1"/>
</dbReference>
<dbReference type="PANTHER" id="PTHR33116:SF79">
    <property type="entry name" value="REVERSE TRANSCRIPTASE DOMAIN, ZINC FINGER, CCHC-TYPE-RELATED"/>
    <property type="match status" value="1"/>
</dbReference>
<evidence type="ECO:0000313" key="2">
    <source>
        <dbReference type="EMBL" id="GEU59636.1"/>
    </source>
</evidence>
<protein>
    <submittedName>
        <fullName evidence="2">RNA-directed DNA polymerase, eukaryota</fullName>
    </submittedName>
</protein>
<comment type="caution">
    <text evidence="2">The sequence shown here is derived from an EMBL/GenBank/DDBJ whole genome shotgun (WGS) entry which is preliminary data.</text>
</comment>
<accession>A0A6L2LCZ7</accession>
<reference evidence="2" key="1">
    <citation type="journal article" date="2019" name="Sci. Rep.">
        <title>Draft genome of Tanacetum cinerariifolium, the natural source of mosquito coil.</title>
        <authorList>
            <person name="Yamashiro T."/>
            <person name="Shiraishi A."/>
            <person name="Satake H."/>
            <person name="Nakayama K."/>
        </authorList>
    </citation>
    <scope>NUCLEOTIDE SEQUENCE</scope>
</reference>
<evidence type="ECO:0000259" key="1">
    <source>
        <dbReference type="Pfam" id="PF13966"/>
    </source>
</evidence>
<keyword evidence="2" id="KW-0548">Nucleotidyltransferase</keyword>
<organism evidence="2">
    <name type="scientific">Tanacetum cinerariifolium</name>
    <name type="common">Dalmatian daisy</name>
    <name type="synonym">Chrysanthemum cinerariifolium</name>
    <dbReference type="NCBI Taxonomy" id="118510"/>
    <lineage>
        <taxon>Eukaryota</taxon>
        <taxon>Viridiplantae</taxon>
        <taxon>Streptophyta</taxon>
        <taxon>Embryophyta</taxon>
        <taxon>Tracheophyta</taxon>
        <taxon>Spermatophyta</taxon>
        <taxon>Magnoliopsida</taxon>
        <taxon>eudicotyledons</taxon>
        <taxon>Gunneridae</taxon>
        <taxon>Pentapetalae</taxon>
        <taxon>asterids</taxon>
        <taxon>campanulids</taxon>
        <taxon>Asterales</taxon>
        <taxon>Asteraceae</taxon>
        <taxon>Asteroideae</taxon>
        <taxon>Anthemideae</taxon>
        <taxon>Anthemidinae</taxon>
        <taxon>Tanacetum</taxon>
    </lineage>
</organism>
<feature type="domain" description="Reverse transcriptase zinc-binding" evidence="1">
    <location>
        <begin position="514"/>
        <end position="577"/>
    </location>
</feature>
<keyword evidence="2" id="KW-0808">Transferase</keyword>